<protein>
    <recommendedName>
        <fullName evidence="4">Glycosyltransferase RgtA/B/C/D-like domain-containing protein</fullName>
    </recommendedName>
</protein>
<feature type="transmembrane region" description="Helical" evidence="1">
    <location>
        <begin position="272"/>
        <end position="295"/>
    </location>
</feature>
<keyword evidence="3" id="KW-1185">Reference proteome</keyword>
<feature type="transmembrane region" description="Helical" evidence="1">
    <location>
        <begin position="83"/>
        <end position="102"/>
    </location>
</feature>
<name>A0A263BX66_9BACI</name>
<dbReference type="AlphaFoldDB" id="A0A263BX66"/>
<keyword evidence="1" id="KW-0812">Transmembrane</keyword>
<feature type="transmembrane region" description="Helical" evidence="1">
    <location>
        <begin position="201"/>
        <end position="221"/>
    </location>
</feature>
<evidence type="ECO:0000313" key="3">
    <source>
        <dbReference type="Proteomes" id="UP000217083"/>
    </source>
</evidence>
<reference evidence="2 3" key="2">
    <citation type="submission" date="2017-09" db="EMBL/GenBank/DDBJ databases">
        <title>Bacillus patelloidae sp. nov., isolated from the intestinal tract of a marine limpet.</title>
        <authorList>
            <person name="Liu R."/>
            <person name="Dong C."/>
            <person name="Shao Z."/>
        </authorList>
    </citation>
    <scope>NUCLEOTIDE SEQUENCE [LARGE SCALE GENOMIC DNA]</scope>
    <source>
        <strain evidence="2 3">SA5d-4</strain>
    </source>
</reference>
<organism evidence="2 3">
    <name type="scientific">Lottiidibacillus patelloidae</name>
    <dbReference type="NCBI Taxonomy" id="2670334"/>
    <lineage>
        <taxon>Bacteria</taxon>
        <taxon>Bacillati</taxon>
        <taxon>Bacillota</taxon>
        <taxon>Bacilli</taxon>
        <taxon>Bacillales</taxon>
        <taxon>Bacillaceae</taxon>
        <taxon>Lottiidibacillus</taxon>
    </lineage>
</organism>
<proteinExistence type="predicted"/>
<accession>A0A263BX66</accession>
<feature type="transmembrane region" description="Helical" evidence="1">
    <location>
        <begin position="12"/>
        <end position="30"/>
    </location>
</feature>
<dbReference type="RefSeq" id="WP_094923196.1">
    <property type="nucleotide sequence ID" value="NZ_NPIA01000002.1"/>
</dbReference>
<gene>
    <name evidence="2" type="ORF">CIB95_06005</name>
</gene>
<dbReference type="Proteomes" id="UP000217083">
    <property type="component" value="Unassembled WGS sequence"/>
</dbReference>
<feature type="transmembrane region" description="Helical" evidence="1">
    <location>
        <begin position="59"/>
        <end position="76"/>
    </location>
</feature>
<evidence type="ECO:0000313" key="2">
    <source>
        <dbReference type="EMBL" id="OZM57907.1"/>
    </source>
</evidence>
<dbReference type="EMBL" id="NPIA01000002">
    <property type="protein sequence ID" value="OZM57907.1"/>
    <property type="molecule type" value="Genomic_DNA"/>
</dbReference>
<evidence type="ECO:0000256" key="1">
    <source>
        <dbReference type="SAM" id="Phobius"/>
    </source>
</evidence>
<keyword evidence="1" id="KW-0472">Membrane</keyword>
<sequence>MENWQGKSKQAVTIILYGILLVYSFFIFFFQSPFVSSWDAVDFVLGVEQFDLLKMQPHFPGYPYFILGGMFINVFLDDPASALITFNQLLIISASLPIILLVRNYVQGLRLALVVLVVQTLSYIALLSGQAMSEAAAIGVLWWFLWSVSISLKSKSIFVRLLPALLFSLLLGIRLSYLPFGIALLFIWFKEWKETRQAIRIILHLVFALLCQLVWVLALAYSEGGIVPFIELSLAFTQGHFQEWGGTAVANDIGIFQRIFQLTLGNFFWNGLAVRSIILAVLYSVLFGLFIFYTIKEKKSSMLTTNKLLLATFISYFIWALFAQNIEKPRHISPLLGIFTLVTSMQLLRLTKGKMKIVAALLLLLLTCGQVYKSFDVMELQKNEHPSEYQLATSKILTEKDLLFTWEETRVLHYLNVPFTHDRVLTYQFFLQKKYEHKSGKIYVTNKVVEGFKKQGIEVEKYITKVAEFSSSSFIDPVYYKIELYEWHEGR</sequence>
<keyword evidence="1" id="KW-1133">Transmembrane helix</keyword>
<feature type="transmembrane region" description="Helical" evidence="1">
    <location>
        <begin position="135"/>
        <end position="152"/>
    </location>
</feature>
<feature type="transmembrane region" description="Helical" evidence="1">
    <location>
        <begin position="307"/>
        <end position="326"/>
    </location>
</feature>
<feature type="transmembrane region" description="Helical" evidence="1">
    <location>
        <begin position="332"/>
        <end position="350"/>
    </location>
</feature>
<feature type="transmembrane region" description="Helical" evidence="1">
    <location>
        <begin position="108"/>
        <end position="128"/>
    </location>
</feature>
<comment type="caution">
    <text evidence="2">The sequence shown here is derived from an EMBL/GenBank/DDBJ whole genome shotgun (WGS) entry which is preliminary data.</text>
</comment>
<evidence type="ECO:0008006" key="4">
    <source>
        <dbReference type="Google" id="ProtNLM"/>
    </source>
</evidence>
<feature type="transmembrane region" description="Helical" evidence="1">
    <location>
        <begin position="164"/>
        <end position="189"/>
    </location>
</feature>
<reference evidence="3" key="1">
    <citation type="submission" date="2017-08" db="EMBL/GenBank/DDBJ databases">
        <authorList>
            <person name="Huang Z."/>
        </authorList>
    </citation>
    <scope>NUCLEOTIDE SEQUENCE [LARGE SCALE GENOMIC DNA]</scope>
    <source>
        <strain evidence="3">SA5d-4</strain>
    </source>
</reference>